<sequence length="171" mass="19390">MCLDIMDTKVEFEVLKPCYTRRSAKLSKCRLRKLLHLSSKEGLKRWRTNIVKATLKKYIRCEQKRLLAKLVNQEQLLTEDMRLNRSVADLTYALTLNLANQATHRTLPVSRGRSLAALLPVELSPPTSALASAKVSQVNLLHLQLGCCQIDGHMRMTEEGNGPIRSEHRVS</sequence>
<keyword evidence="2" id="KW-1185">Reference proteome</keyword>
<evidence type="ECO:0000313" key="1">
    <source>
        <dbReference type="EMBL" id="KAK6314595.1"/>
    </source>
</evidence>
<dbReference type="EMBL" id="JAGTTL010000012">
    <property type="protein sequence ID" value="KAK6314595.1"/>
    <property type="molecule type" value="Genomic_DNA"/>
</dbReference>
<evidence type="ECO:0000313" key="2">
    <source>
        <dbReference type="Proteomes" id="UP001356427"/>
    </source>
</evidence>
<protein>
    <submittedName>
        <fullName evidence="1">Uncharacterized protein</fullName>
    </submittedName>
</protein>
<dbReference type="Proteomes" id="UP001356427">
    <property type="component" value="Unassembled WGS sequence"/>
</dbReference>
<name>A0AAN8LM74_9TELE</name>
<dbReference type="AlphaFoldDB" id="A0AAN8LM74"/>
<accession>A0AAN8LM74</accession>
<reference evidence="1 2" key="1">
    <citation type="submission" date="2021-04" db="EMBL/GenBank/DDBJ databases">
        <authorList>
            <person name="De Guttry C."/>
            <person name="Zahm M."/>
            <person name="Klopp C."/>
            <person name="Cabau C."/>
            <person name="Louis A."/>
            <person name="Berthelot C."/>
            <person name="Parey E."/>
            <person name="Roest Crollius H."/>
            <person name="Montfort J."/>
            <person name="Robinson-Rechavi M."/>
            <person name="Bucao C."/>
            <person name="Bouchez O."/>
            <person name="Gislard M."/>
            <person name="Lluch J."/>
            <person name="Milhes M."/>
            <person name="Lampietro C."/>
            <person name="Lopez Roques C."/>
            <person name="Donnadieu C."/>
            <person name="Braasch I."/>
            <person name="Desvignes T."/>
            <person name="Postlethwait J."/>
            <person name="Bobe J."/>
            <person name="Wedekind C."/>
            <person name="Guiguen Y."/>
        </authorList>
    </citation>
    <scope>NUCLEOTIDE SEQUENCE [LARGE SCALE GENOMIC DNA]</scope>
    <source>
        <strain evidence="1">Cs_M1</strain>
        <tissue evidence="1">Blood</tissue>
    </source>
</reference>
<comment type="caution">
    <text evidence="1">The sequence shown here is derived from an EMBL/GenBank/DDBJ whole genome shotgun (WGS) entry which is preliminary data.</text>
</comment>
<proteinExistence type="predicted"/>
<organism evidence="1 2">
    <name type="scientific">Coregonus suidteri</name>
    <dbReference type="NCBI Taxonomy" id="861788"/>
    <lineage>
        <taxon>Eukaryota</taxon>
        <taxon>Metazoa</taxon>
        <taxon>Chordata</taxon>
        <taxon>Craniata</taxon>
        <taxon>Vertebrata</taxon>
        <taxon>Euteleostomi</taxon>
        <taxon>Actinopterygii</taxon>
        <taxon>Neopterygii</taxon>
        <taxon>Teleostei</taxon>
        <taxon>Protacanthopterygii</taxon>
        <taxon>Salmoniformes</taxon>
        <taxon>Salmonidae</taxon>
        <taxon>Coregoninae</taxon>
        <taxon>Coregonus</taxon>
    </lineage>
</organism>
<gene>
    <name evidence="1" type="ORF">J4Q44_G00141240</name>
</gene>